<evidence type="ECO:0000256" key="3">
    <source>
        <dbReference type="ARBA" id="ARBA00022679"/>
    </source>
</evidence>
<protein>
    <submittedName>
        <fullName evidence="7">UDP-N-acetylglucosamine:LPS N-acetylglucosamine transferase</fullName>
    </submittedName>
</protein>
<dbReference type="EMBL" id="JACHJW010000001">
    <property type="protein sequence ID" value="MBB4962637.1"/>
    <property type="molecule type" value="Genomic_DNA"/>
</dbReference>
<feature type="region of interest" description="Disordered" evidence="4">
    <location>
        <begin position="416"/>
        <end position="436"/>
    </location>
</feature>
<gene>
    <name evidence="7" type="ORF">FHR38_006370</name>
</gene>
<dbReference type="PANTHER" id="PTHR43025">
    <property type="entry name" value="MONOGALACTOSYLDIACYLGLYCEROL SYNTHASE"/>
    <property type="match status" value="1"/>
</dbReference>
<dbReference type="RefSeq" id="WP_184539007.1">
    <property type="nucleotide sequence ID" value="NZ_JACHJW010000001.1"/>
</dbReference>
<dbReference type="AlphaFoldDB" id="A0A7W7SYE9"/>
<dbReference type="GO" id="GO:0016758">
    <property type="term" value="F:hexosyltransferase activity"/>
    <property type="evidence" value="ECO:0007669"/>
    <property type="project" value="InterPro"/>
</dbReference>
<sequence>MTFNPNGIDRRVPANSDGAVPAGSVIILSASAGAGHDGAANELADRLRTHGFQVRLYDLADVLPWGLGRVLRGTYRGILTRASWVYGLLFAIGNTFVGSAPATRFLLRPARQRILDRLPADIRLVVSTYPIASQILGPLRRDGRLSVPVVTYLTDFAVNRIWVSPGVDLHCAAHGTTRSEALALGAGNVHVTGRMVADRFRPGSARARVRARQRFGLPAQGRLALLVAGSWGVGEVERTAAEIIRSRAAVPVVVCGRNAPLYRRLRRLGLGYVLGWVDDMADLLRATDVLVENAGGLTALEAMATGVPVATYRPIPGHGRANAVTMARAGVSSWIRRRKELGPILDELIEGERGSRQREAGLRLFESDPTQWINELVRREERALFIPSSSHTLRALRSGMVADVASRMLTGWGVRRGRSPRRYRTRTPARAGKRSG</sequence>
<evidence type="ECO:0000256" key="1">
    <source>
        <dbReference type="ARBA" id="ARBA00006962"/>
    </source>
</evidence>
<keyword evidence="5" id="KW-0472">Membrane</keyword>
<keyword evidence="8" id="KW-1185">Reference proteome</keyword>
<keyword evidence="3 7" id="KW-0808">Transferase</keyword>
<proteinExistence type="inferred from homology"/>
<name>A0A7W7SYE9_9ACTN</name>
<organism evidence="7 8">
    <name type="scientific">Micromonospora polyrhachis</name>
    <dbReference type="NCBI Taxonomy" id="1282883"/>
    <lineage>
        <taxon>Bacteria</taxon>
        <taxon>Bacillati</taxon>
        <taxon>Actinomycetota</taxon>
        <taxon>Actinomycetes</taxon>
        <taxon>Micromonosporales</taxon>
        <taxon>Micromonosporaceae</taxon>
        <taxon>Micromonospora</taxon>
    </lineage>
</organism>
<dbReference type="Proteomes" id="UP000578819">
    <property type="component" value="Unassembled WGS sequence"/>
</dbReference>
<dbReference type="GO" id="GO:0016020">
    <property type="term" value="C:membrane"/>
    <property type="evidence" value="ECO:0007669"/>
    <property type="project" value="GOC"/>
</dbReference>
<accession>A0A7W7SYE9</accession>
<dbReference type="PANTHER" id="PTHR43025:SF3">
    <property type="entry name" value="MONOGALACTOSYLDIACYLGLYCEROL SYNTHASE 1, CHLOROPLASTIC"/>
    <property type="match status" value="1"/>
</dbReference>
<dbReference type="Gene3D" id="3.40.50.2000">
    <property type="entry name" value="Glycogen Phosphorylase B"/>
    <property type="match status" value="1"/>
</dbReference>
<comment type="caution">
    <text evidence="7">The sequence shown here is derived from an EMBL/GenBank/DDBJ whole genome shotgun (WGS) entry which is preliminary data.</text>
</comment>
<comment type="similarity">
    <text evidence="1">Belongs to the glycosyltransferase 28 family.</text>
</comment>
<dbReference type="GO" id="GO:0009247">
    <property type="term" value="P:glycolipid biosynthetic process"/>
    <property type="evidence" value="ECO:0007669"/>
    <property type="project" value="InterPro"/>
</dbReference>
<dbReference type="Pfam" id="PF06925">
    <property type="entry name" value="MGDG_synth"/>
    <property type="match status" value="1"/>
</dbReference>
<dbReference type="Pfam" id="PF13692">
    <property type="entry name" value="Glyco_trans_1_4"/>
    <property type="match status" value="1"/>
</dbReference>
<evidence type="ECO:0000313" key="7">
    <source>
        <dbReference type="EMBL" id="MBB4962637.1"/>
    </source>
</evidence>
<evidence type="ECO:0000259" key="6">
    <source>
        <dbReference type="Pfam" id="PF06925"/>
    </source>
</evidence>
<evidence type="ECO:0000256" key="5">
    <source>
        <dbReference type="SAM" id="Phobius"/>
    </source>
</evidence>
<keyword evidence="5" id="KW-1133">Transmembrane helix</keyword>
<evidence type="ECO:0000256" key="2">
    <source>
        <dbReference type="ARBA" id="ARBA00022676"/>
    </source>
</evidence>
<feature type="transmembrane region" description="Helical" evidence="5">
    <location>
        <begin position="84"/>
        <end position="107"/>
    </location>
</feature>
<evidence type="ECO:0000256" key="4">
    <source>
        <dbReference type="SAM" id="MobiDB-lite"/>
    </source>
</evidence>
<keyword evidence="5" id="KW-0812">Transmembrane</keyword>
<feature type="domain" description="Diacylglycerol glucosyltransferase N-terminal" evidence="6">
    <location>
        <begin position="36"/>
        <end position="192"/>
    </location>
</feature>
<keyword evidence="2" id="KW-0328">Glycosyltransferase</keyword>
<reference evidence="7 8" key="1">
    <citation type="submission" date="2020-08" db="EMBL/GenBank/DDBJ databases">
        <title>Sequencing the genomes of 1000 actinobacteria strains.</title>
        <authorList>
            <person name="Klenk H.-P."/>
        </authorList>
    </citation>
    <scope>NUCLEOTIDE SEQUENCE [LARGE SCALE GENOMIC DNA]</scope>
    <source>
        <strain evidence="7 8">DSM 45886</strain>
    </source>
</reference>
<dbReference type="InterPro" id="IPR009695">
    <property type="entry name" value="Diacylglyc_glucosyltr_N"/>
</dbReference>
<dbReference type="SUPFAM" id="SSF53756">
    <property type="entry name" value="UDP-Glycosyltransferase/glycogen phosphorylase"/>
    <property type="match status" value="1"/>
</dbReference>
<evidence type="ECO:0000313" key="8">
    <source>
        <dbReference type="Proteomes" id="UP000578819"/>
    </source>
</evidence>
<dbReference type="InterPro" id="IPR050519">
    <property type="entry name" value="Glycosyltransf_28_UgtP"/>
</dbReference>